<evidence type="ECO:0000259" key="12">
    <source>
        <dbReference type="Pfam" id="PF25467"/>
    </source>
</evidence>
<name>A0AAV4FMY4_9GAST</name>
<comment type="similarity">
    <text evidence="2">Belongs to the Clp1 family. NOL9/GRC3 subfamily.</text>
</comment>
<keyword evidence="5" id="KW-0547">Nucleotide-binding</keyword>
<evidence type="ECO:0000256" key="6">
    <source>
        <dbReference type="ARBA" id="ARBA00022777"/>
    </source>
</evidence>
<dbReference type="InterPro" id="IPR057573">
    <property type="entry name" value="NOL9_N"/>
</dbReference>
<dbReference type="InterPro" id="IPR032319">
    <property type="entry name" value="CLP1_P"/>
</dbReference>
<dbReference type="InterPro" id="IPR045116">
    <property type="entry name" value="Clp1/Grc3"/>
</dbReference>
<dbReference type="Pfam" id="PF25467">
    <property type="entry name" value="NOL9_C"/>
    <property type="match status" value="1"/>
</dbReference>
<feature type="domain" description="NOL9 C-terminal" evidence="12">
    <location>
        <begin position="412"/>
        <end position="518"/>
    </location>
</feature>
<evidence type="ECO:0000256" key="1">
    <source>
        <dbReference type="ARBA" id="ARBA00004604"/>
    </source>
</evidence>
<keyword evidence="14" id="KW-1185">Reference proteome</keyword>
<protein>
    <recommendedName>
        <fullName evidence="9">Polynucleotide 5'-hydroxyl-kinase NOL9</fullName>
    </recommendedName>
</protein>
<dbReference type="Proteomes" id="UP000762676">
    <property type="component" value="Unassembled WGS sequence"/>
</dbReference>
<keyword evidence="7" id="KW-0067">ATP-binding</keyword>
<sequence length="565" mass="61977">LQVVQSRDHTFLLIPSLCSTPYIHGRARITVIKGGVSVLCYPLLPGNQYDVFSPSSGSLLALNCVEKSKLKAEEVKTELAKFGVPENDKDLETLGNDTVAILMLSQLKSTVCDYITSHIPYTQLFTAPQPREKDLHSLKGITLPKLGLKLAPLKEMGPMCLNMSQDYEDVLGRFTTQIGKSTSKKAPPIWLCCGAKNSGKSTFCRMLINTALKSVKTVGYLECDVGQTEFSPPATLSFHIIDEPILGQPFCHQRQAERLVYYGEVAAGHNPSVYVKCLKHVLEAYTQLENKPPLVVNTMGFPEGIGLMLLIDTVQLVQPDIVVQIESHNQAINLPAITHELVALEEGWTSNKSQVTNPRQKMEETHPHELILLPTLLNQRRDFSLKLKPVDLRNLSLLASLSLDLEAGLTLTSMPPYAVPFRQLAMHVCHHRSLSGADILAAVDATVVALCVADISLAQRRDEDMALEFDDMPICDCLGLAIVRAIDIPRGLLYIVTTLPRVSLEKVNTILKGCVALPDQLILKQKSFASSPLPYVDALAPSTGVNAVRPRARMPRLTLGGGNNT</sequence>
<organism evidence="13 14">
    <name type="scientific">Elysia marginata</name>
    <dbReference type="NCBI Taxonomy" id="1093978"/>
    <lineage>
        <taxon>Eukaryota</taxon>
        <taxon>Metazoa</taxon>
        <taxon>Spiralia</taxon>
        <taxon>Lophotrochozoa</taxon>
        <taxon>Mollusca</taxon>
        <taxon>Gastropoda</taxon>
        <taxon>Heterobranchia</taxon>
        <taxon>Euthyneura</taxon>
        <taxon>Panpulmonata</taxon>
        <taxon>Sacoglossa</taxon>
        <taxon>Placobranchoidea</taxon>
        <taxon>Plakobranchidae</taxon>
        <taxon>Elysia</taxon>
    </lineage>
</organism>
<evidence type="ECO:0000256" key="3">
    <source>
        <dbReference type="ARBA" id="ARBA00022552"/>
    </source>
</evidence>
<gene>
    <name evidence="13" type="ORF">ElyMa_002163100</name>
</gene>
<dbReference type="PANTHER" id="PTHR12755:SF3">
    <property type="entry name" value="POLYNUCLEOTIDE 5'-HYDROXYL-KINASE NOL9"/>
    <property type="match status" value="1"/>
</dbReference>
<dbReference type="Pfam" id="PF24419">
    <property type="entry name" value="Cupin_NOL9"/>
    <property type="match status" value="1"/>
</dbReference>
<keyword evidence="6" id="KW-0418">Kinase</keyword>
<comment type="caution">
    <text evidence="13">The sequence shown here is derived from an EMBL/GenBank/DDBJ whole genome shotgun (WGS) entry which is preliminary data.</text>
</comment>
<evidence type="ECO:0000313" key="13">
    <source>
        <dbReference type="EMBL" id="GFR74464.1"/>
    </source>
</evidence>
<evidence type="ECO:0000256" key="7">
    <source>
        <dbReference type="ARBA" id="ARBA00022840"/>
    </source>
</evidence>
<feature type="domain" description="NOL9 N-terminal" evidence="11">
    <location>
        <begin position="8"/>
        <end position="136"/>
    </location>
</feature>
<dbReference type="EMBL" id="BMAT01004493">
    <property type="protein sequence ID" value="GFR74464.1"/>
    <property type="molecule type" value="Genomic_DNA"/>
</dbReference>
<evidence type="ECO:0000256" key="8">
    <source>
        <dbReference type="ARBA" id="ARBA00023242"/>
    </source>
</evidence>
<dbReference type="GO" id="GO:0051731">
    <property type="term" value="F:polynucleotide 5'-hydroxyl-kinase activity"/>
    <property type="evidence" value="ECO:0007669"/>
    <property type="project" value="InterPro"/>
</dbReference>
<dbReference type="Pfam" id="PF16575">
    <property type="entry name" value="CLP1_P"/>
    <property type="match status" value="1"/>
</dbReference>
<evidence type="ECO:0000256" key="5">
    <source>
        <dbReference type="ARBA" id="ARBA00022741"/>
    </source>
</evidence>
<keyword evidence="3" id="KW-0698">rRNA processing</keyword>
<comment type="subcellular location">
    <subcellularLocation>
        <location evidence="1">Nucleus</location>
        <location evidence="1">Nucleolus</location>
    </subcellularLocation>
</comment>
<evidence type="ECO:0000313" key="14">
    <source>
        <dbReference type="Proteomes" id="UP000762676"/>
    </source>
</evidence>
<accession>A0AAV4FMY4</accession>
<evidence type="ECO:0000259" key="11">
    <source>
        <dbReference type="Pfam" id="PF24419"/>
    </source>
</evidence>
<evidence type="ECO:0000256" key="2">
    <source>
        <dbReference type="ARBA" id="ARBA00011003"/>
    </source>
</evidence>
<evidence type="ECO:0000259" key="10">
    <source>
        <dbReference type="Pfam" id="PF16575"/>
    </source>
</evidence>
<keyword evidence="8" id="KW-0539">Nucleus</keyword>
<dbReference type="Gene3D" id="3.40.50.300">
    <property type="entry name" value="P-loop containing nucleotide triphosphate hydrolases"/>
    <property type="match status" value="1"/>
</dbReference>
<feature type="non-terminal residue" evidence="13">
    <location>
        <position position="1"/>
    </location>
</feature>
<evidence type="ECO:0000256" key="9">
    <source>
        <dbReference type="ARBA" id="ARBA00071212"/>
    </source>
</evidence>
<dbReference type="PANTHER" id="PTHR12755">
    <property type="entry name" value="CLEAVAGE/POLYADENYLATION FACTOR IA SUBUNIT CLP1P"/>
    <property type="match status" value="1"/>
</dbReference>
<dbReference type="AlphaFoldDB" id="A0AAV4FMY4"/>
<feature type="domain" description="Clp1 P-loop" evidence="10">
    <location>
        <begin position="194"/>
        <end position="334"/>
    </location>
</feature>
<proteinExistence type="inferred from homology"/>
<dbReference type="GO" id="GO:0005524">
    <property type="term" value="F:ATP binding"/>
    <property type="evidence" value="ECO:0007669"/>
    <property type="project" value="UniProtKB-KW"/>
</dbReference>
<dbReference type="GO" id="GO:0005730">
    <property type="term" value="C:nucleolus"/>
    <property type="evidence" value="ECO:0007669"/>
    <property type="project" value="UniProtKB-SubCell"/>
</dbReference>
<evidence type="ECO:0000256" key="4">
    <source>
        <dbReference type="ARBA" id="ARBA00022679"/>
    </source>
</evidence>
<dbReference type="InterPro" id="IPR027417">
    <property type="entry name" value="P-loop_NTPase"/>
</dbReference>
<dbReference type="GO" id="GO:0000448">
    <property type="term" value="P:cleavage in ITS2 between 5.8S rRNA and LSU-rRNA of tricistronic rRNA transcript (SSU-rRNA, 5.8S rRNA, LSU-rRNA)"/>
    <property type="evidence" value="ECO:0007669"/>
    <property type="project" value="TreeGrafter"/>
</dbReference>
<dbReference type="InterPro" id="IPR057570">
    <property type="entry name" value="NOL9_C"/>
</dbReference>
<keyword evidence="4" id="KW-0808">Transferase</keyword>
<reference evidence="13 14" key="1">
    <citation type="journal article" date="2021" name="Elife">
        <title>Chloroplast acquisition without the gene transfer in kleptoplastic sea slugs, Plakobranchus ocellatus.</title>
        <authorList>
            <person name="Maeda T."/>
            <person name="Takahashi S."/>
            <person name="Yoshida T."/>
            <person name="Shimamura S."/>
            <person name="Takaki Y."/>
            <person name="Nagai Y."/>
            <person name="Toyoda A."/>
            <person name="Suzuki Y."/>
            <person name="Arimoto A."/>
            <person name="Ishii H."/>
            <person name="Satoh N."/>
            <person name="Nishiyama T."/>
            <person name="Hasebe M."/>
            <person name="Maruyama T."/>
            <person name="Minagawa J."/>
            <person name="Obokata J."/>
            <person name="Shigenobu S."/>
        </authorList>
    </citation>
    <scope>NUCLEOTIDE SEQUENCE [LARGE SCALE GENOMIC DNA]</scope>
</reference>